<reference evidence="3" key="1">
    <citation type="journal article" date="2019" name="Int. J. Syst. Evol. Microbiol.">
        <title>The Global Catalogue of Microorganisms (GCM) 10K type strain sequencing project: providing services to taxonomists for standard genome sequencing and annotation.</title>
        <authorList>
            <consortium name="The Broad Institute Genomics Platform"/>
            <consortium name="The Broad Institute Genome Sequencing Center for Infectious Disease"/>
            <person name="Wu L."/>
            <person name="Ma J."/>
        </authorList>
    </citation>
    <scope>NUCLEOTIDE SEQUENCE [LARGE SCALE GENOMIC DNA]</scope>
    <source>
        <strain evidence="3">JCM 16898</strain>
    </source>
</reference>
<name>A0ABP6XCN7_9PSEU</name>
<dbReference type="InterPro" id="IPR050309">
    <property type="entry name" value="Type-B_Carboxylest/Lipase"/>
</dbReference>
<dbReference type="InterPro" id="IPR029058">
    <property type="entry name" value="AB_hydrolase_fold"/>
</dbReference>
<accession>A0ABP6XCN7</accession>
<dbReference type="PROSITE" id="PS00941">
    <property type="entry name" value="CARBOXYLESTERASE_B_2"/>
    <property type="match status" value="1"/>
</dbReference>
<dbReference type="RefSeq" id="WP_344864994.1">
    <property type="nucleotide sequence ID" value="NZ_BAAAZN010000013.1"/>
</dbReference>
<organism evidence="2 3">
    <name type="scientific">Amycolatopsis ultiminotia</name>
    <dbReference type="NCBI Taxonomy" id="543629"/>
    <lineage>
        <taxon>Bacteria</taxon>
        <taxon>Bacillati</taxon>
        <taxon>Actinomycetota</taxon>
        <taxon>Actinomycetes</taxon>
        <taxon>Pseudonocardiales</taxon>
        <taxon>Pseudonocardiaceae</taxon>
        <taxon>Amycolatopsis</taxon>
    </lineage>
</organism>
<dbReference type="InterPro" id="IPR002018">
    <property type="entry name" value="CarbesteraseB"/>
</dbReference>
<evidence type="ECO:0000313" key="2">
    <source>
        <dbReference type="EMBL" id="GAA3564821.1"/>
    </source>
</evidence>
<keyword evidence="3" id="KW-1185">Reference proteome</keyword>
<evidence type="ECO:0000259" key="1">
    <source>
        <dbReference type="Pfam" id="PF00135"/>
    </source>
</evidence>
<dbReference type="SUPFAM" id="SSF53474">
    <property type="entry name" value="alpha/beta-Hydrolases"/>
    <property type="match status" value="1"/>
</dbReference>
<dbReference type="PANTHER" id="PTHR11559">
    <property type="entry name" value="CARBOXYLESTERASE"/>
    <property type="match status" value="1"/>
</dbReference>
<protein>
    <submittedName>
        <fullName evidence="2">Carboxylesterase family protein</fullName>
    </submittedName>
</protein>
<proteinExistence type="predicted"/>
<gene>
    <name evidence="2" type="ORF">GCM10022222_55710</name>
</gene>
<dbReference type="EMBL" id="BAAAZN010000013">
    <property type="protein sequence ID" value="GAA3564821.1"/>
    <property type="molecule type" value="Genomic_DNA"/>
</dbReference>
<feature type="domain" description="Carboxylesterase type B" evidence="1">
    <location>
        <begin position="15"/>
        <end position="529"/>
    </location>
</feature>
<dbReference type="Gene3D" id="3.40.50.1820">
    <property type="entry name" value="alpha/beta hydrolase"/>
    <property type="match status" value="1"/>
</dbReference>
<dbReference type="Pfam" id="PF00135">
    <property type="entry name" value="COesterase"/>
    <property type="match status" value="1"/>
</dbReference>
<evidence type="ECO:0000313" key="3">
    <source>
        <dbReference type="Proteomes" id="UP001500689"/>
    </source>
</evidence>
<comment type="caution">
    <text evidence="2">The sequence shown here is derived from an EMBL/GenBank/DDBJ whole genome shotgun (WGS) entry which is preliminary data.</text>
</comment>
<dbReference type="InterPro" id="IPR019819">
    <property type="entry name" value="Carboxylesterase_B_CS"/>
</dbReference>
<dbReference type="Proteomes" id="UP001500689">
    <property type="component" value="Unassembled WGS sequence"/>
</dbReference>
<sequence length="574" mass="62585">MSSTSPAVDFADRRAVVETRFGTLQGVYEEGTYVYRGIPFAAPPVGELRFRPPAPAPSWPGVRDASRAGPASAQINSSNAGRVRQLITELDPGVPGIVSWPPYTPATYDQPNASEDCLYLDIWVPARVEATVPVYLYFHGGANAVSSGSFHLERGANLARDAQVVVVRPNYRMGALGWVHFGLLDGSPGDAVNLGLQDQVAALQWVHDNIAAFGGDPDRITAAGESAGATAVSHLLTNPGARPLIRRAVLQSLSPFNNWCTQRRPEAEQVARLYLELLGIDDPGALATVEVERLLAVQNIMTRYVPADANVAWRPLGAVVDGEWVPEQPASYLSTPQPDLDRIGAEKSLEVVVGFARDEWQFFRGHSPTARHGTEEAVHTVVEQVFGDRTGGVLEQFRALRPPGTAPGVALSDLMSFEFFAMSSLAIAANLARAGIPVWVFQFSWDLPGLQGELRAVHTGDTPFLFRNYSEADLARWPAFEGIDRARVGRISREMGEHYRRFIHHGEPGADWTPFDESTGNVLWFGTDLRMCPGLLRRQQAAVTAAGIDSVDTLDRILVANLHRRLGHHPAESD</sequence>